<dbReference type="InterPro" id="IPR022190">
    <property type="entry name" value="DUF3716"/>
</dbReference>
<feature type="region of interest" description="Disordered" evidence="1">
    <location>
        <begin position="1"/>
        <end position="24"/>
    </location>
</feature>
<dbReference type="EMBL" id="SAEB01000007">
    <property type="protein sequence ID" value="RVD84804.1"/>
    <property type="molecule type" value="Genomic_DNA"/>
</dbReference>
<organism evidence="2 6">
    <name type="scientific">Arthrobotrys flagrans</name>
    <name type="common">Nematode-trapping fungus</name>
    <name type="synonym">Trichothecium flagrans</name>
    <dbReference type="NCBI Taxonomy" id="97331"/>
    <lineage>
        <taxon>Eukaryota</taxon>
        <taxon>Fungi</taxon>
        <taxon>Dikarya</taxon>
        <taxon>Ascomycota</taxon>
        <taxon>Pezizomycotina</taxon>
        <taxon>Orbiliomycetes</taxon>
        <taxon>Orbiliales</taxon>
        <taxon>Orbiliaceae</taxon>
        <taxon>Arthrobotrys</taxon>
    </lineage>
</organism>
<dbReference type="RefSeq" id="XP_067495996.1">
    <property type="nucleotide sequence ID" value="XM_067630034.1"/>
</dbReference>
<evidence type="ECO:0000313" key="3">
    <source>
        <dbReference type="EMBL" id="RVD84804.1"/>
    </source>
</evidence>
<feature type="region of interest" description="Disordered" evidence="1">
    <location>
        <begin position="147"/>
        <end position="230"/>
    </location>
</feature>
<protein>
    <submittedName>
        <fullName evidence="2">Uncharacterized protein</fullName>
    </submittedName>
</protein>
<comment type="caution">
    <text evidence="2">The sequence shown here is derived from an EMBL/GenBank/DDBJ whole genome shotgun (WGS) entry which is preliminary data.</text>
</comment>
<dbReference type="Pfam" id="PF12511">
    <property type="entry name" value="DUF3716"/>
    <property type="match status" value="1"/>
</dbReference>
<feature type="compositionally biased region" description="Basic residues" evidence="1">
    <location>
        <begin position="147"/>
        <end position="158"/>
    </location>
</feature>
<dbReference type="VEuPathDB" id="FungiDB:DFL_005411"/>
<dbReference type="EMBL" id="SAEB01000001">
    <property type="protein sequence ID" value="RVD90452.1"/>
    <property type="molecule type" value="Genomic_DNA"/>
</dbReference>
<gene>
    <name evidence="5" type="ORF">DFL_001417</name>
    <name evidence="4" type="ORF">DFL_003137</name>
    <name evidence="2" type="ORF">DFL_005411</name>
    <name evidence="3" type="ORF">DFL_006527</name>
</gene>
<dbReference type="EMBL" id="SAEB01000007">
    <property type="protein sequence ID" value="RVD83631.1"/>
    <property type="molecule type" value="Genomic_DNA"/>
</dbReference>
<sequence length="230" mass="25019">MVGKKSNTPKGNKPDDKKKTKSFKDLFKKVTTPSSQFEDFNSDDEGCPPVNNDSKLTSGPLALRIGGTLRRMRQRKFTSGVKLGLAIQSVGVKARRECDYCSSNKGPFATCRAWKPLGSKCGNCSYDNQICSSGWFVSLLMEASGRSRRTASHGKTAKVKPVVDDGEEEEDEDEEEEEEEEDCEEYEEWEGLEERVDDMDLDGDDPRDGFGGAGGPPTGGAGGAGLEIAV</sequence>
<reference evidence="2 6" key="1">
    <citation type="submission" date="2019-01" db="EMBL/GenBank/DDBJ databases">
        <title>Intercellular communication is required for trap formation in the nematode-trapping fungus Duddingtonia flagrans.</title>
        <authorList>
            <person name="Youssar L."/>
            <person name="Wernet V."/>
            <person name="Hensel N."/>
            <person name="Hildebrandt H.-G."/>
            <person name="Fischer R."/>
        </authorList>
    </citation>
    <scope>NUCLEOTIDE SEQUENCE [LARGE SCALE GENOMIC DNA]</scope>
    <source>
        <strain evidence="2 6">CBS H-5679</strain>
    </source>
</reference>
<feature type="compositionally biased region" description="Gly residues" evidence="1">
    <location>
        <begin position="209"/>
        <end position="230"/>
    </location>
</feature>
<proteinExistence type="predicted"/>
<feature type="compositionally biased region" description="Acidic residues" evidence="1">
    <location>
        <begin position="164"/>
        <end position="205"/>
    </location>
</feature>
<evidence type="ECO:0000313" key="4">
    <source>
        <dbReference type="EMBL" id="RVD88974.1"/>
    </source>
</evidence>
<keyword evidence="6" id="KW-1185">Reference proteome</keyword>
<dbReference type="VEuPathDB" id="FungiDB:DFL_003137"/>
<evidence type="ECO:0000313" key="6">
    <source>
        <dbReference type="Proteomes" id="UP000283090"/>
    </source>
</evidence>
<feature type="compositionally biased region" description="Basic and acidic residues" evidence="1">
    <location>
        <begin position="12"/>
        <end position="24"/>
    </location>
</feature>
<dbReference type="VEuPathDB" id="FungiDB:DFL_001417"/>
<name>A0A436ZXB2_ARTFL</name>
<accession>A0A436ZXB2</accession>
<dbReference type="GeneID" id="93583728"/>
<dbReference type="AlphaFoldDB" id="A0A436ZXB2"/>
<evidence type="ECO:0000313" key="2">
    <source>
        <dbReference type="EMBL" id="RVD83631.1"/>
    </source>
</evidence>
<evidence type="ECO:0000256" key="1">
    <source>
        <dbReference type="SAM" id="MobiDB-lite"/>
    </source>
</evidence>
<dbReference type="VEuPathDB" id="FungiDB:DFL_006527"/>
<dbReference type="EMBL" id="SAEB01000003">
    <property type="protein sequence ID" value="RVD88974.1"/>
    <property type="molecule type" value="Genomic_DNA"/>
</dbReference>
<feature type="region of interest" description="Disordered" evidence="1">
    <location>
        <begin position="34"/>
        <end position="53"/>
    </location>
</feature>
<evidence type="ECO:0000313" key="5">
    <source>
        <dbReference type="EMBL" id="RVD90452.1"/>
    </source>
</evidence>
<dbReference type="Proteomes" id="UP000283090">
    <property type="component" value="Unassembled WGS sequence"/>
</dbReference>